<evidence type="ECO:0000256" key="1">
    <source>
        <dbReference type="ARBA" id="ARBA00001974"/>
    </source>
</evidence>
<dbReference type="PANTHER" id="PTHR43292">
    <property type="entry name" value="ACYL-COA DEHYDROGENASE"/>
    <property type="match status" value="1"/>
</dbReference>
<comment type="cofactor">
    <cofactor evidence="1 6">
        <name>FAD</name>
        <dbReference type="ChEBI" id="CHEBI:57692"/>
    </cofactor>
</comment>
<dbReference type="InterPro" id="IPR052161">
    <property type="entry name" value="Mycobact_Acyl-CoA_DH"/>
</dbReference>
<dbReference type="Pfam" id="PF02771">
    <property type="entry name" value="Acyl-CoA_dh_N"/>
    <property type="match status" value="1"/>
</dbReference>
<dbReference type="Gene3D" id="1.10.540.10">
    <property type="entry name" value="Acyl-CoA dehydrogenase/oxidase, N-terminal domain"/>
    <property type="match status" value="1"/>
</dbReference>
<dbReference type="SUPFAM" id="SSF47203">
    <property type="entry name" value="Acyl-CoA dehydrogenase C-terminal domain-like"/>
    <property type="match status" value="1"/>
</dbReference>
<dbReference type="InterPro" id="IPR037069">
    <property type="entry name" value="AcylCoA_DH/ox_N_sf"/>
</dbReference>
<evidence type="ECO:0000313" key="11">
    <source>
        <dbReference type="Proteomes" id="UP001428817"/>
    </source>
</evidence>
<keyword evidence="4 6" id="KW-0274">FAD</keyword>
<dbReference type="Pfam" id="PF00441">
    <property type="entry name" value="Acyl-CoA_dh_1"/>
    <property type="match status" value="1"/>
</dbReference>
<gene>
    <name evidence="10" type="ORF">GCM10023321_21940</name>
</gene>
<dbReference type="EMBL" id="BAABJP010000008">
    <property type="protein sequence ID" value="GAA5152770.1"/>
    <property type="molecule type" value="Genomic_DNA"/>
</dbReference>
<keyword evidence="3 6" id="KW-0285">Flavoprotein</keyword>
<sequence length="404" mass="43575">MTVEELAAEAERYLAAHYPKAAGDERSKRFVWGEGDDEVRVFQEPDPETEADAMPAIRAWRRGLWEAGLGWITGPPEYGGRGLSGAHQWAFERVVRRYQVPGDSSLTISLGMIAPTILRHGSEEQKRHYLPKLYSGELISCQLFSEPGAGSDLASLSTRAVRGEDGDWRVSGQKVWTSGAHLSDIGEIICRTADGPRHRNLTAFLVDMRAPGVTVRPLRQMTGGAAFNEVFLDDVVVPDSARLGAEGEGWPVALTTLSNERNAMGHSSFGGAGILSTERLAELVRHTPGAAEDPVVRRAFGELQVQLRVARYAQQVAGARARAGDSPGPEAALHKIALSDNIARLGRFVAEVLGPKAAADTGEWGTYAWTSVILGAPGYRLGGGTDEVLKNVIAQRVLGLPRPN</sequence>
<organism evidence="10 11">
    <name type="scientific">Pseudonocardia eucalypti</name>
    <dbReference type="NCBI Taxonomy" id="648755"/>
    <lineage>
        <taxon>Bacteria</taxon>
        <taxon>Bacillati</taxon>
        <taxon>Actinomycetota</taxon>
        <taxon>Actinomycetes</taxon>
        <taxon>Pseudonocardiales</taxon>
        <taxon>Pseudonocardiaceae</taxon>
        <taxon>Pseudonocardia</taxon>
    </lineage>
</organism>
<keyword evidence="11" id="KW-1185">Reference proteome</keyword>
<evidence type="ECO:0000256" key="4">
    <source>
        <dbReference type="ARBA" id="ARBA00022827"/>
    </source>
</evidence>
<protein>
    <submittedName>
        <fullName evidence="10">Acyl-CoA dehydrogenase family protein</fullName>
    </submittedName>
</protein>
<dbReference type="Gene3D" id="1.20.140.10">
    <property type="entry name" value="Butyryl-CoA Dehydrogenase, subunit A, domain 3"/>
    <property type="match status" value="1"/>
</dbReference>
<dbReference type="RefSeq" id="WP_185062026.1">
    <property type="nucleotide sequence ID" value="NZ_BAABJP010000008.1"/>
</dbReference>
<dbReference type="InterPro" id="IPR036250">
    <property type="entry name" value="AcylCo_DH-like_C"/>
</dbReference>
<dbReference type="InterPro" id="IPR009100">
    <property type="entry name" value="AcylCoA_DH/oxidase_NM_dom_sf"/>
</dbReference>
<dbReference type="Proteomes" id="UP001428817">
    <property type="component" value="Unassembled WGS sequence"/>
</dbReference>
<dbReference type="Gene3D" id="2.40.110.10">
    <property type="entry name" value="Butyryl-CoA Dehydrogenase, subunit A, domain 2"/>
    <property type="match status" value="1"/>
</dbReference>
<dbReference type="SUPFAM" id="SSF56645">
    <property type="entry name" value="Acyl-CoA dehydrogenase NM domain-like"/>
    <property type="match status" value="1"/>
</dbReference>
<name>A0ABP9PYD3_9PSEU</name>
<evidence type="ECO:0000259" key="7">
    <source>
        <dbReference type="Pfam" id="PF00441"/>
    </source>
</evidence>
<proteinExistence type="inferred from homology"/>
<evidence type="ECO:0000256" key="3">
    <source>
        <dbReference type="ARBA" id="ARBA00022630"/>
    </source>
</evidence>
<feature type="domain" description="Acyl-CoA oxidase/dehydrogenase middle" evidence="8">
    <location>
        <begin position="141"/>
        <end position="235"/>
    </location>
</feature>
<reference evidence="11" key="1">
    <citation type="journal article" date="2019" name="Int. J. Syst. Evol. Microbiol.">
        <title>The Global Catalogue of Microorganisms (GCM) 10K type strain sequencing project: providing services to taxonomists for standard genome sequencing and annotation.</title>
        <authorList>
            <consortium name="The Broad Institute Genomics Platform"/>
            <consortium name="The Broad Institute Genome Sequencing Center for Infectious Disease"/>
            <person name="Wu L."/>
            <person name="Ma J."/>
        </authorList>
    </citation>
    <scope>NUCLEOTIDE SEQUENCE [LARGE SCALE GENOMIC DNA]</scope>
    <source>
        <strain evidence="11">JCM 18303</strain>
    </source>
</reference>
<evidence type="ECO:0000259" key="8">
    <source>
        <dbReference type="Pfam" id="PF02770"/>
    </source>
</evidence>
<keyword evidence="5 6" id="KW-0560">Oxidoreductase</keyword>
<dbReference type="InterPro" id="IPR009075">
    <property type="entry name" value="AcylCo_DH/oxidase_C"/>
</dbReference>
<evidence type="ECO:0000256" key="5">
    <source>
        <dbReference type="ARBA" id="ARBA00023002"/>
    </source>
</evidence>
<comment type="caution">
    <text evidence="10">The sequence shown here is derived from an EMBL/GenBank/DDBJ whole genome shotgun (WGS) entry which is preliminary data.</text>
</comment>
<feature type="domain" description="Acyl-CoA dehydrogenase/oxidase C-terminal" evidence="7">
    <location>
        <begin position="247"/>
        <end position="398"/>
    </location>
</feature>
<accession>A0ABP9PYD3</accession>
<feature type="domain" description="Acyl-CoA dehydrogenase/oxidase N-terminal" evidence="9">
    <location>
        <begin position="50"/>
        <end position="137"/>
    </location>
</feature>
<evidence type="ECO:0000259" key="9">
    <source>
        <dbReference type="Pfam" id="PF02771"/>
    </source>
</evidence>
<dbReference type="PANTHER" id="PTHR43292:SF4">
    <property type="entry name" value="ACYL-COA DEHYDROGENASE FADE34"/>
    <property type="match status" value="1"/>
</dbReference>
<dbReference type="Pfam" id="PF02770">
    <property type="entry name" value="Acyl-CoA_dh_M"/>
    <property type="match status" value="1"/>
</dbReference>
<evidence type="ECO:0000256" key="2">
    <source>
        <dbReference type="ARBA" id="ARBA00009347"/>
    </source>
</evidence>
<comment type="similarity">
    <text evidence="2 6">Belongs to the acyl-CoA dehydrogenase family.</text>
</comment>
<dbReference type="InterPro" id="IPR006091">
    <property type="entry name" value="Acyl-CoA_Oxase/DH_mid-dom"/>
</dbReference>
<dbReference type="InterPro" id="IPR046373">
    <property type="entry name" value="Acyl-CoA_Oxase/DH_mid-dom_sf"/>
</dbReference>
<evidence type="ECO:0000313" key="10">
    <source>
        <dbReference type="EMBL" id="GAA5152770.1"/>
    </source>
</evidence>
<dbReference type="InterPro" id="IPR013786">
    <property type="entry name" value="AcylCoA_DH/ox_N"/>
</dbReference>
<evidence type="ECO:0000256" key="6">
    <source>
        <dbReference type="RuleBase" id="RU362125"/>
    </source>
</evidence>